<dbReference type="Proteomes" id="UP001307889">
    <property type="component" value="Chromosome 16"/>
</dbReference>
<dbReference type="EMBL" id="AP028924">
    <property type="protein sequence ID" value="BET03401.1"/>
    <property type="molecule type" value="Genomic_DNA"/>
</dbReference>
<keyword evidence="3" id="KW-1185">Reference proteome</keyword>
<proteinExistence type="predicted"/>
<evidence type="ECO:0008006" key="4">
    <source>
        <dbReference type="Google" id="ProtNLM"/>
    </source>
</evidence>
<organism evidence="2 3">
    <name type="scientific">Nesidiocoris tenuis</name>
    <dbReference type="NCBI Taxonomy" id="355587"/>
    <lineage>
        <taxon>Eukaryota</taxon>
        <taxon>Metazoa</taxon>
        <taxon>Ecdysozoa</taxon>
        <taxon>Arthropoda</taxon>
        <taxon>Hexapoda</taxon>
        <taxon>Insecta</taxon>
        <taxon>Pterygota</taxon>
        <taxon>Neoptera</taxon>
        <taxon>Paraneoptera</taxon>
        <taxon>Hemiptera</taxon>
        <taxon>Heteroptera</taxon>
        <taxon>Panheteroptera</taxon>
        <taxon>Cimicomorpha</taxon>
        <taxon>Miridae</taxon>
        <taxon>Dicyphina</taxon>
        <taxon>Nesidiocoris</taxon>
    </lineage>
</organism>
<protein>
    <recommendedName>
        <fullName evidence="4">Secreted protein</fullName>
    </recommendedName>
</protein>
<gene>
    <name evidence="2" type="ORF">NTJ_16219</name>
</gene>
<feature type="signal peptide" evidence="1">
    <location>
        <begin position="1"/>
        <end position="17"/>
    </location>
</feature>
<sequence>MGALQIIAGSALPVTTGQLVSLLLAPALLSLDSRSCGLWCSLMALDCLSTYHLQTTSCCLLLFTTPSIVFPDMKIFLFCPGNNLRCPFKGRVYFIRNNRFCFSPAELLK</sequence>
<evidence type="ECO:0000313" key="3">
    <source>
        <dbReference type="Proteomes" id="UP001307889"/>
    </source>
</evidence>
<reference evidence="2 3" key="1">
    <citation type="submission" date="2023-09" db="EMBL/GenBank/DDBJ databases">
        <title>Nesidiocoris tenuis whole genome shotgun sequence.</title>
        <authorList>
            <person name="Shibata T."/>
            <person name="Shimoda M."/>
            <person name="Kobayashi T."/>
            <person name="Uehara T."/>
        </authorList>
    </citation>
    <scope>NUCLEOTIDE SEQUENCE [LARGE SCALE GENOMIC DNA]</scope>
    <source>
        <strain evidence="2 3">Japan</strain>
    </source>
</reference>
<feature type="chain" id="PRO_5046532993" description="Secreted protein" evidence="1">
    <location>
        <begin position="18"/>
        <end position="109"/>
    </location>
</feature>
<accession>A0ABN7BGC7</accession>
<evidence type="ECO:0000256" key="1">
    <source>
        <dbReference type="SAM" id="SignalP"/>
    </source>
</evidence>
<name>A0ABN7BGC7_9HEMI</name>
<keyword evidence="1" id="KW-0732">Signal</keyword>
<evidence type="ECO:0000313" key="2">
    <source>
        <dbReference type="EMBL" id="BET03401.1"/>
    </source>
</evidence>